<protein>
    <submittedName>
        <fullName evidence="1">Uncharacterized protein</fullName>
    </submittedName>
</protein>
<dbReference type="Proteomes" id="UP000323844">
    <property type="component" value="Chromosome"/>
</dbReference>
<organism evidence="1 2">
    <name type="scientific">Candidatus Sneabacter namystus</name>
    <dbReference type="NCBI Taxonomy" id="2601646"/>
    <lineage>
        <taxon>Bacteria</taxon>
        <taxon>Pseudomonadati</taxon>
        <taxon>Pseudomonadota</taxon>
        <taxon>Alphaproteobacteria</taxon>
        <taxon>Rickettsiales</taxon>
        <taxon>Rickettsiaceae</taxon>
        <taxon>Rickettsieae</taxon>
        <taxon>Candidatus Sneabacter</taxon>
    </lineage>
</organism>
<dbReference type="KEGG" id="snay:FZC37_00145"/>
<gene>
    <name evidence="1" type="ORF">FZC37_00145</name>
</gene>
<reference evidence="1 2" key="1">
    <citation type="submission" date="2019-08" db="EMBL/GenBank/DDBJ databases">
        <title>Highly reduced genomes of protist endosymbionts show evolutionary convergence.</title>
        <authorList>
            <person name="George E."/>
            <person name="Husnik F."/>
            <person name="Tashyreva D."/>
            <person name="Prokopchuk G."/>
            <person name="Horak A."/>
            <person name="Kwong W.K."/>
            <person name="Lukes J."/>
            <person name="Keeling P.J."/>
        </authorList>
    </citation>
    <scope>NUCLEOTIDE SEQUENCE [LARGE SCALE GENOMIC DNA]</scope>
    <source>
        <strain evidence="1">1621</strain>
    </source>
</reference>
<accession>A0A5C0UHZ7</accession>
<dbReference type="RefSeq" id="WP_148951721.1">
    <property type="nucleotide sequence ID" value="NZ_CP043312.1"/>
</dbReference>
<name>A0A5C0UHZ7_9RICK</name>
<sequence>MKRSFNLLAKSAKREAVKVQEPKWKQKVKDSPILKGLEDCNTTVREKDFKLLKTLTKEQYKDEEVLKYIDKKNGGMPYNGSKTTPIVLMILQSFDRDNVALLKGVADKLKSEGALKEPYPDIVVSALDDMYCPEAYTQSLDTLYHIPCKQAKCTETVCSGEHSFSDFCPEQI</sequence>
<evidence type="ECO:0000313" key="2">
    <source>
        <dbReference type="Proteomes" id="UP000323844"/>
    </source>
</evidence>
<evidence type="ECO:0000313" key="1">
    <source>
        <dbReference type="EMBL" id="QEK39360.1"/>
    </source>
</evidence>
<dbReference type="EMBL" id="CP043312">
    <property type="protein sequence ID" value="QEK39360.1"/>
    <property type="molecule type" value="Genomic_DNA"/>
</dbReference>
<dbReference type="AlphaFoldDB" id="A0A5C0UHZ7"/>
<proteinExistence type="predicted"/>
<keyword evidence="2" id="KW-1185">Reference proteome</keyword>